<dbReference type="InterPro" id="IPR031979">
    <property type="entry name" value="DUF4785_N"/>
</dbReference>
<proteinExistence type="predicted"/>
<keyword evidence="5" id="KW-1185">Reference proteome</keyword>
<name>A0A1I4V5A7_9GAMM</name>
<reference evidence="4 5" key="1">
    <citation type="submission" date="2016-10" db="EMBL/GenBank/DDBJ databases">
        <authorList>
            <person name="de Groot N.N."/>
        </authorList>
    </citation>
    <scope>NUCLEOTIDE SEQUENCE [LARGE SCALE GENOMIC DNA]</scope>
    <source>
        <strain evidence="4 5">CGMCC 1.7659</strain>
    </source>
</reference>
<feature type="domain" description="DUF4785" evidence="2">
    <location>
        <begin position="51"/>
        <end position="192"/>
    </location>
</feature>
<gene>
    <name evidence="4" type="ORF">SAMN05216289_101137</name>
</gene>
<dbReference type="Pfam" id="PF20943">
    <property type="entry name" value="DUF4785_3rd"/>
    <property type="match status" value="1"/>
</dbReference>
<sequence>MKLHLTSLIVAMLLATSAAQAASAPMALLPALATDQVPTRLQTTAPARMSTTTLEHAPATMSWAVDPATPLDARPTPFVQSSREYWIDASAEQLQRGLELTTSANGAVLRLSPHAGNRGTIDPSTLSFRIDGKLVTSTEAIRSAADEDALRAAGMDVPQGSVVFKMADGVGHGTIELIAPRASGAYLVHVFEPASSIVLTLHADRDTVIAGEAFVVRAMIAGGARLDRLSGLLSAPDGHVQDVRFERQADGAFEARVRPDPAHAGGFGLWEIHAFGNAKSGQLGIARDARDAFAVSVATARLDGAIERVPGSGKDADVQLRIGIESAVASRYQLAGVLYGTRADGRLAPVAIAHAASWIAAGNGTIDLHFDAGAVQQAGVGAPFELRDLRLINQADMSLVERRERAAVLR</sequence>
<keyword evidence="1" id="KW-0732">Signal</keyword>
<evidence type="ECO:0008006" key="6">
    <source>
        <dbReference type="Google" id="ProtNLM"/>
    </source>
</evidence>
<dbReference type="Proteomes" id="UP000198575">
    <property type="component" value="Unassembled WGS sequence"/>
</dbReference>
<evidence type="ECO:0000259" key="3">
    <source>
        <dbReference type="Pfam" id="PF20943"/>
    </source>
</evidence>
<feature type="signal peptide" evidence="1">
    <location>
        <begin position="1"/>
        <end position="21"/>
    </location>
</feature>
<protein>
    <recommendedName>
        <fullName evidence="6">DUF4785 domain-containing protein</fullName>
    </recommendedName>
</protein>
<organism evidence="4 5">
    <name type="scientific">Dokdonella immobilis</name>
    <dbReference type="NCBI Taxonomy" id="578942"/>
    <lineage>
        <taxon>Bacteria</taxon>
        <taxon>Pseudomonadati</taxon>
        <taxon>Pseudomonadota</taxon>
        <taxon>Gammaproteobacteria</taxon>
        <taxon>Lysobacterales</taxon>
        <taxon>Rhodanobacteraceae</taxon>
        <taxon>Dokdonella</taxon>
    </lineage>
</organism>
<dbReference type="OrthoDB" id="5935982at2"/>
<accession>A0A1I4V5A7</accession>
<feature type="chain" id="PRO_5011641860" description="DUF4785 domain-containing protein" evidence="1">
    <location>
        <begin position="22"/>
        <end position="410"/>
    </location>
</feature>
<dbReference type="Gene3D" id="2.60.120.1370">
    <property type="match status" value="1"/>
</dbReference>
<dbReference type="AlphaFoldDB" id="A0A1I4V5A7"/>
<dbReference type="RefSeq" id="WP_092403957.1">
    <property type="nucleotide sequence ID" value="NZ_FOVF01000001.1"/>
</dbReference>
<dbReference type="Gene3D" id="2.60.40.3870">
    <property type="entry name" value="Uncharacterised protein PF16024, DUF4785"/>
    <property type="match status" value="1"/>
</dbReference>
<evidence type="ECO:0000256" key="1">
    <source>
        <dbReference type="SAM" id="SignalP"/>
    </source>
</evidence>
<evidence type="ECO:0000313" key="4">
    <source>
        <dbReference type="EMBL" id="SFM96414.1"/>
    </source>
</evidence>
<evidence type="ECO:0000313" key="5">
    <source>
        <dbReference type="Proteomes" id="UP000198575"/>
    </source>
</evidence>
<feature type="domain" description="DUF4785" evidence="3">
    <location>
        <begin position="315"/>
        <end position="407"/>
    </location>
</feature>
<dbReference type="Pfam" id="PF16024">
    <property type="entry name" value="DUF4785_1st"/>
    <property type="match status" value="1"/>
</dbReference>
<evidence type="ECO:0000259" key="2">
    <source>
        <dbReference type="Pfam" id="PF16024"/>
    </source>
</evidence>
<dbReference type="InterPro" id="IPR048295">
    <property type="entry name" value="DUF4785_C"/>
</dbReference>
<dbReference type="EMBL" id="FOVF01000001">
    <property type="protein sequence ID" value="SFM96414.1"/>
    <property type="molecule type" value="Genomic_DNA"/>
</dbReference>